<dbReference type="InterPro" id="IPR002492">
    <property type="entry name" value="Transposase_Tc1-like"/>
</dbReference>
<name>A0AAV7JDX4_9METZ</name>
<evidence type="ECO:0000313" key="5">
    <source>
        <dbReference type="Proteomes" id="UP001165289"/>
    </source>
</evidence>
<dbReference type="Pfam" id="PF25787">
    <property type="entry name" value="HTH_SB"/>
    <property type="match status" value="1"/>
</dbReference>
<gene>
    <name evidence="4" type="ORF">LOD99_9030</name>
</gene>
<evidence type="ECO:0000259" key="3">
    <source>
        <dbReference type="Pfam" id="PF25787"/>
    </source>
</evidence>
<keyword evidence="5" id="KW-1185">Reference proteome</keyword>
<accession>A0AAV7JDX4</accession>
<dbReference type="Proteomes" id="UP001165289">
    <property type="component" value="Unassembled WGS sequence"/>
</dbReference>
<dbReference type="PANTHER" id="PTHR46068:SF1">
    <property type="entry name" value="TRANSPOSASE IS30-LIKE HTH DOMAIN-CONTAINING PROTEIN"/>
    <property type="match status" value="1"/>
</dbReference>
<dbReference type="InterPro" id="IPR009057">
    <property type="entry name" value="Homeodomain-like_sf"/>
</dbReference>
<dbReference type="GO" id="GO:0003677">
    <property type="term" value="F:DNA binding"/>
    <property type="evidence" value="ECO:0007669"/>
    <property type="project" value="InterPro"/>
</dbReference>
<dbReference type="InterPro" id="IPR036397">
    <property type="entry name" value="RNaseH_sf"/>
</dbReference>
<dbReference type="InterPro" id="IPR036388">
    <property type="entry name" value="WH-like_DNA-bd_sf"/>
</dbReference>
<dbReference type="SUPFAM" id="SSF46689">
    <property type="entry name" value="Homeodomain-like"/>
    <property type="match status" value="1"/>
</dbReference>
<dbReference type="InterPro" id="IPR057667">
    <property type="entry name" value="HTH_SB"/>
</dbReference>
<feature type="domain" description="Sleeping Beauty transposase HTH" evidence="3">
    <location>
        <begin position="1"/>
        <end position="54"/>
    </location>
</feature>
<evidence type="ECO:0000313" key="4">
    <source>
        <dbReference type="EMBL" id="KAI6646936.1"/>
    </source>
</evidence>
<reference evidence="4 5" key="1">
    <citation type="journal article" date="2023" name="BMC Biol.">
        <title>The compact genome of the sponge Oopsacas minuta (Hexactinellida) is lacking key metazoan core genes.</title>
        <authorList>
            <person name="Santini S."/>
            <person name="Schenkelaars Q."/>
            <person name="Jourda C."/>
            <person name="Duchesne M."/>
            <person name="Belahbib H."/>
            <person name="Rocher C."/>
            <person name="Selva M."/>
            <person name="Riesgo A."/>
            <person name="Vervoort M."/>
            <person name="Leys S.P."/>
            <person name="Kodjabachian L."/>
            <person name="Le Bivic A."/>
            <person name="Borchiellini C."/>
            <person name="Claverie J.M."/>
            <person name="Renard E."/>
        </authorList>
    </citation>
    <scope>NUCLEOTIDE SEQUENCE [LARGE SCALE GENOMIC DNA]</scope>
    <source>
        <strain evidence="4">SPO-2</strain>
    </source>
</reference>
<dbReference type="Pfam" id="PF01498">
    <property type="entry name" value="HTH_Tnp_Tc3_2"/>
    <property type="match status" value="1"/>
</dbReference>
<evidence type="ECO:0008006" key="6">
    <source>
        <dbReference type="Google" id="ProtNLM"/>
    </source>
</evidence>
<dbReference type="Gene3D" id="3.30.420.10">
    <property type="entry name" value="Ribonuclease H-like superfamily/Ribonuclease H"/>
    <property type="match status" value="2"/>
</dbReference>
<sequence>MVKIKEISQNLRNQTVGLFRGGNHTYRQISSLLNFSLSSIHSIVSRWKKFGNTENLPRSGRPRKLLQRDIRGVKRIVRKNKFKTLKLLSNQVNESSINISKRTLRRTLKEIGFKSCVRAKKPHISEKNRKQRLSFYLNCKNFSPRDWADIIWSDESRFKLFNSDGRVRVWRESNQRFNPNNVTRTLQGNGGPVIWEDIDISTRQRSSPHVQKDKKLVHCEKDPIIKMAPDMNLIESLWGLIGRKINSRNALPTSLTQLRSMLKEEWEQISQKELEELISSMPKSNIFSSLYGRNNSCEYIQPNWKLEYRIFCVEFYFKHGSFTTVNELFHAKFEAASSPCKSVIQSWVSHFRAYGTVLNLNTKDSKRPTHPGRPRKITAEVIDDVREAVGNSPKRSIRKRSQSLGITPTTLWRVLKQDLSFFPYRIQTGQKLSNVDKVKRVAMAEKLVAKVESCDSFLGLLFTSDEAHFELDGRSIVRTMYFGVLRSPQR</sequence>
<dbReference type="GO" id="GO:0015074">
    <property type="term" value="P:DNA integration"/>
    <property type="evidence" value="ECO:0007669"/>
    <property type="project" value="InterPro"/>
</dbReference>
<dbReference type="Gene3D" id="1.10.10.10">
    <property type="entry name" value="Winged helix-like DNA-binding domain superfamily/Winged helix DNA-binding domain"/>
    <property type="match status" value="1"/>
</dbReference>
<dbReference type="EMBL" id="JAKMXF010000349">
    <property type="protein sequence ID" value="KAI6646936.1"/>
    <property type="molecule type" value="Genomic_DNA"/>
</dbReference>
<evidence type="ECO:0000259" key="1">
    <source>
        <dbReference type="Pfam" id="PF01498"/>
    </source>
</evidence>
<comment type="caution">
    <text evidence="4">The sequence shown here is derived from an EMBL/GenBank/DDBJ whole genome shotgun (WGS) entry which is preliminary data.</text>
</comment>
<organism evidence="4 5">
    <name type="scientific">Oopsacas minuta</name>
    <dbReference type="NCBI Taxonomy" id="111878"/>
    <lineage>
        <taxon>Eukaryota</taxon>
        <taxon>Metazoa</taxon>
        <taxon>Porifera</taxon>
        <taxon>Hexactinellida</taxon>
        <taxon>Hexasterophora</taxon>
        <taxon>Lyssacinosida</taxon>
        <taxon>Leucopsacidae</taxon>
        <taxon>Oopsacas</taxon>
    </lineage>
</organism>
<feature type="domain" description="DUF4817" evidence="2">
    <location>
        <begin position="306"/>
        <end position="357"/>
    </location>
</feature>
<proteinExistence type="predicted"/>
<evidence type="ECO:0000259" key="2">
    <source>
        <dbReference type="Pfam" id="PF16087"/>
    </source>
</evidence>
<dbReference type="GO" id="GO:0006313">
    <property type="term" value="P:DNA transposition"/>
    <property type="evidence" value="ECO:0007669"/>
    <property type="project" value="InterPro"/>
</dbReference>
<dbReference type="InterPro" id="IPR032135">
    <property type="entry name" value="DUF4817"/>
</dbReference>
<feature type="domain" description="Transposase Tc1-like" evidence="1">
    <location>
        <begin position="71"/>
        <end position="135"/>
    </location>
</feature>
<dbReference type="AlphaFoldDB" id="A0AAV7JDX4"/>
<dbReference type="Pfam" id="PF16087">
    <property type="entry name" value="DUF4817"/>
    <property type="match status" value="1"/>
</dbReference>
<dbReference type="PANTHER" id="PTHR46068">
    <property type="entry name" value="PROTEIN CBG27172"/>
    <property type="match status" value="1"/>
</dbReference>
<protein>
    <recommendedName>
        <fullName evidence="6">Transposable element Tc1 transposase</fullName>
    </recommendedName>
</protein>